<dbReference type="EMBL" id="AVOT02003380">
    <property type="protein sequence ID" value="MBW0473335.1"/>
    <property type="molecule type" value="Genomic_DNA"/>
</dbReference>
<keyword evidence="2" id="KW-1185">Reference proteome</keyword>
<evidence type="ECO:0000313" key="1">
    <source>
        <dbReference type="EMBL" id="MBW0473335.1"/>
    </source>
</evidence>
<sequence length="165" mass="18376">MQSLRMALSSLPPASSPYHSTARLSSSAYKHFMQEPYQAADFFDCLQSDGANFPEWVALLSTQNFAMFKKLGIEAEELEGLLAQTLCHVPLTLDQAAFDQLSNVAILSKGNKRPSSTFVGQVILNASQSRPDMAQLPSPFVYWVSHPPELTLMYSWSKSPYYGFN</sequence>
<gene>
    <name evidence="1" type="ORF">O181_013050</name>
</gene>
<name>A0A9Q3GNI8_9BASI</name>
<protein>
    <submittedName>
        <fullName evidence="1">Uncharacterized protein</fullName>
    </submittedName>
</protein>
<organism evidence="1 2">
    <name type="scientific">Austropuccinia psidii MF-1</name>
    <dbReference type="NCBI Taxonomy" id="1389203"/>
    <lineage>
        <taxon>Eukaryota</taxon>
        <taxon>Fungi</taxon>
        <taxon>Dikarya</taxon>
        <taxon>Basidiomycota</taxon>
        <taxon>Pucciniomycotina</taxon>
        <taxon>Pucciniomycetes</taxon>
        <taxon>Pucciniales</taxon>
        <taxon>Sphaerophragmiaceae</taxon>
        <taxon>Austropuccinia</taxon>
    </lineage>
</organism>
<reference evidence="1" key="1">
    <citation type="submission" date="2021-03" db="EMBL/GenBank/DDBJ databases">
        <title>Draft genome sequence of rust myrtle Austropuccinia psidii MF-1, a brazilian biotype.</title>
        <authorList>
            <person name="Quecine M.C."/>
            <person name="Pachon D.M.R."/>
            <person name="Bonatelli M.L."/>
            <person name="Correr F.H."/>
            <person name="Franceschini L.M."/>
            <person name="Leite T.F."/>
            <person name="Margarido G.R.A."/>
            <person name="Almeida C.A."/>
            <person name="Ferrarezi J.A."/>
            <person name="Labate C.A."/>
        </authorList>
    </citation>
    <scope>NUCLEOTIDE SEQUENCE</scope>
    <source>
        <strain evidence="1">MF-1</strain>
    </source>
</reference>
<evidence type="ECO:0000313" key="2">
    <source>
        <dbReference type="Proteomes" id="UP000765509"/>
    </source>
</evidence>
<comment type="caution">
    <text evidence="1">The sequence shown here is derived from an EMBL/GenBank/DDBJ whole genome shotgun (WGS) entry which is preliminary data.</text>
</comment>
<dbReference type="AlphaFoldDB" id="A0A9Q3GNI8"/>
<proteinExistence type="predicted"/>
<accession>A0A9Q3GNI8</accession>
<dbReference type="Proteomes" id="UP000765509">
    <property type="component" value="Unassembled WGS sequence"/>
</dbReference>